<evidence type="ECO:0000256" key="6">
    <source>
        <dbReference type="ARBA" id="ARBA00023125"/>
    </source>
</evidence>
<evidence type="ECO:0000256" key="9">
    <source>
        <dbReference type="ARBA" id="ARBA00023163"/>
    </source>
</evidence>
<comment type="caution">
    <text evidence="12">The sequence shown here is derived from an EMBL/GenBank/DDBJ whole genome shotgun (WGS) entry which is preliminary data.</text>
</comment>
<evidence type="ECO:0000259" key="11">
    <source>
        <dbReference type="PROSITE" id="PS51005"/>
    </source>
</evidence>
<evidence type="ECO:0000256" key="8">
    <source>
        <dbReference type="ARBA" id="ARBA00023159"/>
    </source>
</evidence>
<evidence type="ECO:0000256" key="3">
    <source>
        <dbReference type="ARBA" id="ARBA00022692"/>
    </source>
</evidence>
<keyword evidence="10" id="KW-0539">Nucleus</keyword>
<dbReference type="Pfam" id="PF02365">
    <property type="entry name" value="NAM"/>
    <property type="match status" value="1"/>
</dbReference>
<dbReference type="AlphaFoldDB" id="A0AAV8RZ83"/>
<dbReference type="GO" id="GO:0000976">
    <property type="term" value="F:transcription cis-regulatory region binding"/>
    <property type="evidence" value="ECO:0007669"/>
    <property type="project" value="UniProtKB-ARBA"/>
</dbReference>
<dbReference type="InterPro" id="IPR036093">
    <property type="entry name" value="NAC_dom_sf"/>
</dbReference>
<evidence type="ECO:0000256" key="2">
    <source>
        <dbReference type="ARBA" id="ARBA00004167"/>
    </source>
</evidence>
<sequence length="718" mass="79891">MAVLSVDSLPLGFRFRPTDVELVNHYLKGKITGRIKSEVEVISEIDICKCEPWDLPDISLIKSSDSEWFFFSPKDRKYPNGNRSNRATKAGYWKATGKDRMIRSISPVPTIIGTKKTLVFYQGRAPRGVRTNWIVHEYRTTEKEFDSGEQGGFVLCRLFKKPEGKTLISDIDDCTEGNVGEMESGDPSPAPAPGMLSPVEMQQGVEATVEVVSPLDHKLPGSYLQENIQPLPLTSDMQSSGVHKLLVDKMDFMRCYSSNPEESHCNETVISDPPGETNVGNEFGLHLDDLAQYLRSEFDKLGPVDYHFNSPIITYTGHAFDGGVDREFSSGLNQYDTVEEDSVTEFLDAVLCDPHECSPEVSYVSRSLNTGFEPQGQICVSTDDTLWGSLLGKKSKRGGDKDDKATVLDDSIEFSGEIYKLPVCSSTSSQKNSCIAPTRQHRSQFLVFPNHNVSQNVSFMDSASTLHQEMARMGNCDKAGIQVRTHNDLRELDCLIEPQSLPMSRLRLQKFVHKGSVPSTDRVLSTTNDLMKSAASEVREILKHQFSEEQPDFSAIASTTGEGFSSHDDANSTGIKSSSHEIYERKCYGPAVVESGIYDFIPKSSLRTRWKHKDNDRISSQSLDVMASKDGSHFSVRIILILSRPLACLSSTDATSHHLLDPVSAFTQFRLPFQIGYCKERKKLPSAANLGIVHIASFELKKKLIHLTVEVSLSVIPF</sequence>
<evidence type="ECO:0000313" key="12">
    <source>
        <dbReference type="EMBL" id="KAJ8512458.1"/>
    </source>
</evidence>
<gene>
    <name evidence="12" type="ORF">OPV22_002892</name>
</gene>
<dbReference type="InterPro" id="IPR003441">
    <property type="entry name" value="NAC-dom"/>
</dbReference>
<evidence type="ECO:0000256" key="10">
    <source>
        <dbReference type="ARBA" id="ARBA00023242"/>
    </source>
</evidence>
<accession>A0AAV8RZ83</accession>
<reference evidence="12 13" key="1">
    <citation type="submission" date="2022-12" db="EMBL/GenBank/DDBJ databases">
        <title>Chromosome-scale assembly of the Ensete ventricosum genome.</title>
        <authorList>
            <person name="Dussert Y."/>
            <person name="Stocks J."/>
            <person name="Wendawek A."/>
            <person name="Woldeyes F."/>
            <person name="Nichols R.A."/>
            <person name="Borrell J.S."/>
        </authorList>
    </citation>
    <scope>NUCLEOTIDE SEQUENCE [LARGE SCALE GENOMIC DNA]</scope>
    <source>
        <strain evidence="13">cv. Maze</strain>
        <tissue evidence="12">Seeds</tissue>
    </source>
</reference>
<keyword evidence="6" id="KW-0238">DNA-binding</keyword>
<keyword evidence="3" id="KW-0812">Transmembrane</keyword>
<evidence type="ECO:0000256" key="1">
    <source>
        <dbReference type="ARBA" id="ARBA00004123"/>
    </source>
</evidence>
<proteinExistence type="predicted"/>
<dbReference type="PANTHER" id="PTHR31744:SF216">
    <property type="entry name" value="NAC TRANSCRIPTION FACTOR"/>
    <property type="match status" value="1"/>
</dbReference>
<keyword evidence="4" id="KW-1133">Transmembrane helix</keyword>
<organism evidence="12 13">
    <name type="scientific">Ensete ventricosum</name>
    <name type="common">Abyssinian banana</name>
    <name type="synonym">Musa ensete</name>
    <dbReference type="NCBI Taxonomy" id="4639"/>
    <lineage>
        <taxon>Eukaryota</taxon>
        <taxon>Viridiplantae</taxon>
        <taxon>Streptophyta</taxon>
        <taxon>Embryophyta</taxon>
        <taxon>Tracheophyta</taxon>
        <taxon>Spermatophyta</taxon>
        <taxon>Magnoliopsida</taxon>
        <taxon>Liliopsida</taxon>
        <taxon>Zingiberales</taxon>
        <taxon>Musaceae</taxon>
        <taxon>Ensete</taxon>
    </lineage>
</organism>
<dbReference type="PROSITE" id="PS51005">
    <property type="entry name" value="NAC"/>
    <property type="match status" value="1"/>
</dbReference>
<dbReference type="GO" id="GO:0006355">
    <property type="term" value="P:regulation of DNA-templated transcription"/>
    <property type="evidence" value="ECO:0007669"/>
    <property type="project" value="InterPro"/>
</dbReference>
<dbReference type="FunFam" id="2.170.150.80:FF:000002">
    <property type="entry name" value="Nac domain-containing protein 86"/>
    <property type="match status" value="1"/>
</dbReference>
<keyword evidence="13" id="KW-1185">Reference proteome</keyword>
<keyword evidence="8" id="KW-0010">Activator</keyword>
<dbReference type="GO" id="GO:0016020">
    <property type="term" value="C:membrane"/>
    <property type="evidence" value="ECO:0007669"/>
    <property type="project" value="UniProtKB-SubCell"/>
</dbReference>
<dbReference type="GO" id="GO:0005634">
    <property type="term" value="C:nucleus"/>
    <property type="evidence" value="ECO:0007669"/>
    <property type="project" value="UniProtKB-SubCell"/>
</dbReference>
<dbReference type="EMBL" id="JAQQAF010000001">
    <property type="protein sequence ID" value="KAJ8512458.1"/>
    <property type="molecule type" value="Genomic_DNA"/>
</dbReference>
<evidence type="ECO:0000256" key="7">
    <source>
        <dbReference type="ARBA" id="ARBA00023136"/>
    </source>
</evidence>
<keyword evidence="5" id="KW-0805">Transcription regulation</keyword>
<evidence type="ECO:0000313" key="13">
    <source>
        <dbReference type="Proteomes" id="UP001222027"/>
    </source>
</evidence>
<comment type="subcellular location">
    <subcellularLocation>
        <location evidence="2">Membrane</location>
        <topology evidence="2">Single-pass membrane protein</topology>
    </subcellularLocation>
    <subcellularLocation>
        <location evidence="1">Nucleus</location>
    </subcellularLocation>
</comment>
<protein>
    <recommendedName>
        <fullName evidence="11">NAC domain-containing protein</fullName>
    </recommendedName>
</protein>
<keyword evidence="9" id="KW-0804">Transcription</keyword>
<name>A0AAV8RZ83_ENSVE</name>
<feature type="domain" description="NAC" evidence="11">
    <location>
        <begin position="9"/>
        <end position="161"/>
    </location>
</feature>
<dbReference type="Gene3D" id="2.170.150.80">
    <property type="entry name" value="NAC domain"/>
    <property type="match status" value="1"/>
</dbReference>
<keyword evidence="7" id="KW-0472">Membrane</keyword>
<dbReference type="SUPFAM" id="SSF101941">
    <property type="entry name" value="NAC domain"/>
    <property type="match status" value="1"/>
</dbReference>
<evidence type="ECO:0000256" key="4">
    <source>
        <dbReference type="ARBA" id="ARBA00022989"/>
    </source>
</evidence>
<dbReference type="PANTHER" id="PTHR31744">
    <property type="entry name" value="PROTEIN CUP-SHAPED COTYLEDON 2-RELATED"/>
    <property type="match status" value="1"/>
</dbReference>
<evidence type="ECO:0000256" key="5">
    <source>
        <dbReference type="ARBA" id="ARBA00023015"/>
    </source>
</evidence>
<dbReference type="Proteomes" id="UP001222027">
    <property type="component" value="Unassembled WGS sequence"/>
</dbReference>